<feature type="chain" id="PRO_5038866195" evidence="3">
    <location>
        <begin position="45"/>
        <end position="340"/>
    </location>
</feature>
<evidence type="ECO:0000256" key="1">
    <source>
        <dbReference type="SAM" id="Coils"/>
    </source>
</evidence>
<dbReference type="InterPro" id="IPR023346">
    <property type="entry name" value="Lysozyme-like_dom_sf"/>
</dbReference>
<reference evidence="4 5" key="1">
    <citation type="submission" date="2020-05" db="EMBL/GenBank/DDBJ databases">
        <title>Strain PA2F3 complete genome.</title>
        <authorList>
            <person name="Kim Y.-S."/>
            <person name="Kim S.-J."/>
            <person name="Jung H.-k."/>
            <person name="Kim S.-E."/>
            <person name="Kim K.-H."/>
        </authorList>
    </citation>
    <scope>NUCLEOTIDE SEQUENCE [LARGE SCALE GENOMIC DNA]</scope>
    <source>
        <strain evidence="4 5">PA2F3</strain>
    </source>
</reference>
<evidence type="ECO:0000313" key="5">
    <source>
        <dbReference type="Proteomes" id="UP000502498"/>
    </source>
</evidence>
<evidence type="ECO:0000256" key="3">
    <source>
        <dbReference type="SAM" id="SignalP"/>
    </source>
</evidence>
<feature type="coiled-coil region" evidence="1">
    <location>
        <begin position="172"/>
        <end position="215"/>
    </location>
</feature>
<gene>
    <name evidence="4" type="ORF">HQM25_04555</name>
</gene>
<protein>
    <submittedName>
        <fullName evidence="4">Lytic transglycosylase domain-containing protein</fullName>
    </submittedName>
</protein>
<proteinExistence type="predicted"/>
<dbReference type="Proteomes" id="UP000502498">
    <property type="component" value="Chromosome"/>
</dbReference>
<dbReference type="RefSeq" id="WP_172989168.1">
    <property type="nucleotide sequence ID" value="NZ_CP054038.1"/>
</dbReference>
<evidence type="ECO:0000313" key="4">
    <source>
        <dbReference type="EMBL" id="QKJ18727.1"/>
    </source>
</evidence>
<accession>A0A7D4UIQ4</accession>
<evidence type="ECO:0000256" key="2">
    <source>
        <dbReference type="SAM" id="MobiDB-lite"/>
    </source>
</evidence>
<name>A0A7D4UIQ4_9MICO</name>
<sequence length="340" mass="34610">MRSNSPDALTRRARRARRRSTRRLAAVAASVAIGLTATVGAATAVPLTSAQAQDSFGSFELASYTTTLEPVAVVSAEGTDDISTAAYAALDATDSAVAAAAQVEEDITASGLDIGTDDITIDTGDLADAAERLQGGLDMPAPLIPDLTDDVTALVASVETRVTELRTGLDAAIKKKAEEEAAEKARREAEAKAAAEKAAAEKAAAEAAAAAAANANANSGSSSGTSAPAPAPTYAAAGTSAAEAQSIARSMLPSFGWGDDQFGCLVSLWNKESGWNSQAYNPSSGAFGIPQALPGSKMASAGADWQTNAATQIRWGLGYIQGRYGSPCGAWGHSQAYGWY</sequence>
<keyword evidence="1" id="KW-0175">Coiled coil</keyword>
<organism evidence="4 5">
    <name type="scientific">Microbacterium hominis</name>
    <dbReference type="NCBI Taxonomy" id="162426"/>
    <lineage>
        <taxon>Bacteria</taxon>
        <taxon>Bacillati</taxon>
        <taxon>Actinomycetota</taxon>
        <taxon>Actinomycetes</taxon>
        <taxon>Micrococcales</taxon>
        <taxon>Microbacteriaceae</taxon>
        <taxon>Microbacterium</taxon>
    </lineage>
</organism>
<feature type="signal peptide" evidence="3">
    <location>
        <begin position="1"/>
        <end position="44"/>
    </location>
</feature>
<dbReference type="AlphaFoldDB" id="A0A7D4UIQ4"/>
<feature type="compositionally biased region" description="Basic residues" evidence="2">
    <location>
        <begin position="11"/>
        <end position="21"/>
    </location>
</feature>
<dbReference type="SUPFAM" id="SSF53955">
    <property type="entry name" value="Lysozyme-like"/>
    <property type="match status" value="1"/>
</dbReference>
<feature type="region of interest" description="Disordered" evidence="2">
    <location>
        <begin position="1"/>
        <end position="21"/>
    </location>
</feature>
<dbReference type="EMBL" id="CP054038">
    <property type="protein sequence ID" value="QKJ18727.1"/>
    <property type="molecule type" value="Genomic_DNA"/>
</dbReference>
<keyword evidence="3" id="KW-0732">Signal</keyword>